<feature type="region of interest" description="Disordered" evidence="1">
    <location>
        <begin position="1"/>
        <end position="45"/>
    </location>
</feature>
<sequence>MRKRPQEELEDHTVPEQNQESNPRSESPHNSIQETEVYDTPNDPDMPIALRKGRKAVGDEIRALKKNGTWELSDLLKGKQPVGFNLDWTLQQLDVKNVFLNGDLEDEVYMEIPPGFENKVDVGKATGMLGCKPLDTPMESNYKASKKQSVVARSSAEVEFKALAQGICKGIWLKGLLEELRIEVDGVTSVFCDNLVAISIAKNLIHHDKTKHVEIDRHFIKEKIE</sequence>
<reference evidence="2 3" key="1">
    <citation type="journal article" date="2018" name="PLoS Genet.">
        <title>Population sequencing reveals clonal diversity and ancestral inbreeding in the grapevine cultivar Chardonnay.</title>
        <authorList>
            <person name="Roach M.J."/>
            <person name="Johnson D.L."/>
            <person name="Bohlmann J."/>
            <person name="van Vuuren H.J."/>
            <person name="Jones S.J."/>
            <person name="Pretorius I.S."/>
            <person name="Schmidt S.A."/>
            <person name="Borneman A.R."/>
        </authorList>
    </citation>
    <scope>NUCLEOTIDE SEQUENCE [LARGE SCALE GENOMIC DNA]</scope>
    <source>
        <strain evidence="3">cv. Chardonnay</strain>
        <tissue evidence="2">Leaf</tissue>
    </source>
</reference>
<dbReference type="EMBL" id="QGNW01000158">
    <property type="protein sequence ID" value="RVW90067.1"/>
    <property type="molecule type" value="Genomic_DNA"/>
</dbReference>
<gene>
    <name evidence="2" type="primary">RE1_239</name>
    <name evidence="2" type="ORF">CK203_035929</name>
</gene>
<accession>A0A438I042</accession>
<evidence type="ECO:0000313" key="3">
    <source>
        <dbReference type="Proteomes" id="UP000288805"/>
    </source>
</evidence>
<feature type="compositionally biased region" description="Polar residues" evidence="1">
    <location>
        <begin position="15"/>
        <end position="34"/>
    </location>
</feature>
<proteinExistence type="predicted"/>
<feature type="compositionally biased region" description="Basic and acidic residues" evidence="1">
    <location>
        <begin position="1"/>
        <end position="14"/>
    </location>
</feature>
<name>A0A438I042_VITVI</name>
<dbReference type="PANTHER" id="PTHR11439">
    <property type="entry name" value="GAG-POL-RELATED RETROTRANSPOSON"/>
    <property type="match status" value="1"/>
</dbReference>
<dbReference type="Proteomes" id="UP000288805">
    <property type="component" value="Unassembled WGS sequence"/>
</dbReference>
<dbReference type="CDD" id="cd09272">
    <property type="entry name" value="RNase_HI_RT_Ty1"/>
    <property type="match status" value="1"/>
</dbReference>
<evidence type="ECO:0000313" key="2">
    <source>
        <dbReference type="EMBL" id="RVW90067.1"/>
    </source>
</evidence>
<protein>
    <submittedName>
        <fullName evidence="2">Retrovirus-related Pol polyprotein from transposon RE1</fullName>
    </submittedName>
</protein>
<evidence type="ECO:0000256" key="1">
    <source>
        <dbReference type="SAM" id="MobiDB-lite"/>
    </source>
</evidence>
<comment type="caution">
    <text evidence="2">The sequence shown here is derived from an EMBL/GenBank/DDBJ whole genome shotgun (WGS) entry which is preliminary data.</text>
</comment>
<dbReference type="PANTHER" id="PTHR11439:SF463">
    <property type="entry name" value="REVERSE TRANSCRIPTASE TY1_COPIA-TYPE DOMAIN-CONTAINING PROTEIN"/>
    <property type="match status" value="1"/>
</dbReference>
<dbReference type="AlphaFoldDB" id="A0A438I042"/>
<organism evidence="2 3">
    <name type="scientific">Vitis vinifera</name>
    <name type="common">Grape</name>
    <dbReference type="NCBI Taxonomy" id="29760"/>
    <lineage>
        <taxon>Eukaryota</taxon>
        <taxon>Viridiplantae</taxon>
        <taxon>Streptophyta</taxon>
        <taxon>Embryophyta</taxon>
        <taxon>Tracheophyta</taxon>
        <taxon>Spermatophyta</taxon>
        <taxon>Magnoliopsida</taxon>
        <taxon>eudicotyledons</taxon>
        <taxon>Gunneridae</taxon>
        <taxon>Pentapetalae</taxon>
        <taxon>rosids</taxon>
        <taxon>Vitales</taxon>
        <taxon>Vitaceae</taxon>
        <taxon>Viteae</taxon>
        <taxon>Vitis</taxon>
    </lineage>
</organism>